<dbReference type="Proteomes" id="UP000184603">
    <property type="component" value="Unassembled WGS sequence"/>
</dbReference>
<name>A0A1M7YK08_9BACT</name>
<proteinExistence type="predicted"/>
<gene>
    <name evidence="1" type="ORF">SAMN02745220_04854</name>
</gene>
<dbReference type="AlphaFoldDB" id="A0A1M7YK08"/>
<protein>
    <submittedName>
        <fullName evidence="1">Uncharacterized protein</fullName>
    </submittedName>
</protein>
<evidence type="ECO:0000313" key="1">
    <source>
        <dbReference type="EMBL" id="SHO52959.1"/>
    </source>
</evidence>
<dbReference type="RefSeq" id="WP_159441373.1">
    <property type="nucleotide sequence ID" value="NZ_FRFE01000044.1"/>
</dbReference>
<keyword evidence="2" id="KW-1185">Reference proteome</keyword>
<organism evidence="1 2">
    <name type="scientific">Desulfopila aestuarii DSM 18488</name>
    <dbReference type="NCBI Taxonomy" id="1121416"/>
    <lineage>
        <taxon>Bacteria</taxon>
        <taxon>Pseudomonadati</taxon>
        <taxon>Thermodesulfobacteriota</taxon>
        <taxon>Desulfobulbia</taxon>
        <taxon>Desulfobulbales</taxon>
        <taxon>Desulfocapsaceae</taxon>
        <taxon>Desulfopila</taxon>
    </lineage>
</organism>
<reference evidence="1 2" key="1">
    <citation type="submission" date="2016-12" db="EMBL/GenBank/DDBJ databases">
        <authorList>
            <person name="Song W.-J."/>
            <person name="Kurnit D.M."/>
        </authorList>
    </citation>
    <scope>NUCLEOTIDE SEQUENCE [LARGE SCALE GENOMIC DNA]</scope>
    <source>
        <strain evidence="1 2">DSM 18488</strain>
    </source>
</reference>
<sequence length="49" mass="5480">MRELDSFDYGLNNILILGNKPIKMMLPNPRMQEISSDWLGRIGTEGGAS</sequence>
<dbReference type="EMBL" id="FRFE01000044">
    <property type="protein sequence ID" value="SHO52959.1"/>
    <property type="molecule type" value="Genomic_DNA"/>
</dbReference>
<evidence type="ECO:0000313" key="2">
    <source>
        <dbReference type="Proteomes" id="UP000184603"/>
    </source>
</evidence>
<accession>A0A1M7YK08</accession>